<evidence type="ECO:0000313" key="3">
    <source>
        <dbReference type="EMBL" id="VFK80529.1"/>
    </source>
</evidence>
<name>A0A451BQD6_9GAMM</name>
<proteinExistence type="predicted"/>
<dbReference type="EMBL" id="CAADFU010000132">
    <property type="protein sequence ID" value="VFK48607.1"/>
    <property type="molecule type" value="Genomic_DNA"/>
</dbReference>
<organism evidence="3">
    <name type="scientific">Candidatus Kentrum sp. SD</name>
    <dbReference type="NCBI Taxonomy" id="2126332"/>
    <lineage>
        <taxon>Bacteria</taxon>
        <taxon>Pseudomonadati</taxon>
        <taxon>Pseudomonadota</taxon>
        <taxon>Gammaproteobacteria</taxon>
        <taxon>Candidatus Kentrum</taxon>
    </lineage>
</organism>
<evidence type="ECO:0000313" key="1">
    <source>
        <dbReference type="EMBL" id="VFK44494.1"/>
    </source>
</evidence>
<accession>A0A451BQD6</accession>
<dbReference type="EMBL" id="CAADFR010000181">
    <property type="protein sequence ID" value="VFK44494.1"/>
    <property type="molecule type" value="Genomic_DNA"/>
</dbReference>
<dbReference type="AlphaFoldDB" id="A0A451BQD6"/>
<reference evidence="3" key="1">
    <citation type="submission" date="2019-02" db="EMBL/GenBank/DDBJ databases">
        <authorList>
            <person name="Gruber-Vodicka R. H."/>
            <person name="Seah K. B. B."/>
        </authorList>
    </citation>
    <scope>NUCLEOTIDE SEQUENCE</scope>
    <source>
        <strain evidence="3">BECK_S127</strain>
        <strain evidence="2">BECK_S1320</strain>
        <strain evidence="1">BECK_S1321</strain>
    </source>
</reference>
<sequence>MYRRKNVPARALFFDLRRMLGLFHGSNWKNDLSPEGYDWHYAIANQTFKRNGGILSPFRLNPFRSKVRIEPRAERAPCRMTLTLDKMRELLSTQADKGGGYNRNAAREILAQVECGYGQQVVDDLIRELDLESTFDFKPGYSFLSEQG</sequence>
<gene>
    <name evidence="3" type="ORF">BECKSD772D_GA0070982_11242</name>
    <name evidence="2" type="ORF">BECKSD772E_GA0070983_11323</name>
    <name evidence="1" type="ORF">BECKSD772F_GA0070984_11813</name>
</gene>
<dbReference type="EMBL" id="CAADHB010000124">
    <property type="protein sequence ID" value="VFK80529.1"/>
    <property type="molecule type" value="Genomic_DNA"/>
</dbReference>
<protein>
    <submittedName>
        <fullName evidence="3">Uncharacterized protein</fullName>
    </submittedName>
</protein>
<evidence type="ECO:0000313" key="2">
    <source>
        <dbReference type="EMBL" id="VFK48607.1"/>
    </source>
</evidence>